<protein>
    <submittedName>
        <fullName evidence="2">Uncharacterized protein</fullName>
    </submittedName>
</protein>
<dbReference type="AlphaFoldDB" id="A0A0D2KV98"/>
<dbReference type="RefSeq" id="XP_013898328.1">
    <property type="nucleotide sequence ID" value="XM_014042874.1"/>
</dbReference>
<evidence type="ECO:0000313" key="2">
    <source>
        <dbReference type="EMBL" id="KIY99308.1"/>
    </source>
</evidence>
<gene>
    <name evidence="2" type="ORF">MNEG_8653</name>
</gene>
<dbReference type="OrthoDB" id="548369at2759"/>
<dbReference type="EMBL" id="KK101885">
    <property type="protein sequence ID" value="KIY99308.1"/>
    <property type="molecule type" value="Genomic_DNA"/>
</dbReference>
<reference evidence="2 3" key="1">
    <citation type="journal article" date="2013" name="BMC Genomics">
        <title>Reconstruction of the lipid metabolism for the microalga Monoraphidium neglectum from its genome sequence reveals characteristics suitable for biofuel production.</title>
        <authorList>
            <person name="Bogen C."/>
            <person name="Al-Dilaimi A."/>
            <person name="Albersmeier A."/>
            <person name="Wichmann J."/>
            <person name="Grundmann M."/>
            <person name="Rupp O."/>
            <person name="Lauersen K.J."/>
            <person name="Blifernez-Klassen O."/>
            <person name="Kalinowski J."/>
            <person name="Goesmann A."/>
            <person name="Mussgnug J.H."/>
            <person name="Kruse O."/>
        </authorList>
    </citation>
    <scope>NUCLEOTIDE SEQUENCE [LARGE SCALE GENOMIC DNA]</scope>
    <source>
        <strain evidence="2 3">SAG 48.87</strain>
    </source>
</reference>
<dbReference type="KEGG" id="mng:MNEG_8653"/>
<evidence type="ECO:0000256" key="1">
    <source>
        <dbReference type="SAM" id="MobiDB-lite"/>
    </source>
</evidence>
<evidence type="ECO:0000313" key="3">
    <source>
        <dbReference type="Proteomes" id="UP000054498"/>
    </source>
</evidence>
<accession>A0A0D2KV98</accession>
<sequence length="180" mass="18832">MERSGRSNDYLRQPGGVLVANWFEERCAASGPALDAPLALQPAAWLTSTQEQQRAAAAMRPTPAEPPASRFTPGALKTSLTAHGDPGEAPVSYWATLNSLAYGDKFVGMPRVQAFLFTGKNLADAKVPVSTTSLVATSTMRAAWMRDAAADPWTTTSASAAQAAALAAPAGRLQAARPGY</sequence>
<dbReference type="GeneID" id="25741528"/>
<keyword evidence="3" id="KW-1185">Reference proteome</keyword>
<proteinExistence type="predicted"/>
<dbReference type="Proteomes" id="UP000054498">
    <property type="component" value="Unassembled WGS sequence"/>
</dbReference>
<feature type="region of interest" description="Disordered" evidence="1">
    <location>
        <begin position="50"/>
        <end position="82"/>
    </location>
</feature>
<name>A0A0D2KV98_9CHLO</name>
<organism evidence="2 3">
    <name type="scientific">Monoraphidium neglectum</name>
    <dbReference type="NCBI Taxonomy" id="145388"/>
    <lineage>
        <taxon>Eukaryota</taxon>
        <taxon>Viridiplantae</taxon>
        <taxon>Chlorophyta</taxon>
        <taxon>core chlorophytes</taxon>
        <taxon>Chlorophyceae</taxon>
        <taxon>CS clade</taxon>
        <taxon>Sphaeropleales</taxon>
        <taxon>Selenastraceae</taxon>
        <taxon>Monoraphidium</taxon>
    </lineage>
</organism>
<dbReference type="STRING" id="145388.A0A0D2KV98"/>